<keyword evidence="4 9" id="KW-0812">Transmembrane</keyword>
<dbReference type="GO" id="GO:0005886">
    <property type="term" value="C:plasma membrane"/>
    <property type="evidence" value="ECO:0007669"/>
    <property type="project" value="TreeGrafter"/>
</dbReference>
<dbReference type="PANTHER" id="PTHR11616">
    <property type="entry name" value="SODIUM/CHLORIDE DEPENDENT TRANSPORTER"/>
    <property type="match status" value="1"/>
</dbReference>
<dbReference type="InterPro" id="IPR037272">
    <property type="entry name" value="SNS_sf"/>
</dbReference>
<evidence type="ECO:0000256" key="1">
    <source>
        <dbReference type="ARBA" id="ARBA00004141"/>
    </source>
</evidence>
<keyword evidence="3" id="KW-0813">Transport</keyword>
<protein>
    <submittedName>
        <fullName evidence="10">Uncharacterized protein</fullName>
    </submittedName>
</protein>
<feature type="transmembrane region" description="Helical" evidence="9">
    <location>
        <begin position="23"/>
        <end position="44"/>
    </location>
</feature>
<reference evidence="10" key="1">
    <citation type="submission" date="2020-11" db="EMBL/GenBank/DDBJ databases">
        <authorList>
            <person name="Tran Van P."/>
        </authorList>
    </citation>
    <scope>NUCLEOTIDE SEQUENCE</scope>
</reference>
<dbReference type="GO" id="GO:0046872">
    <property type="term" value="F:metal ion binding"/>
    <property type="evidence" value="ECO:0007669"/>
    <property type="project" value="UniProtKB-KW"/>
</dbReference>
<dbReference type="PROSITE" id="PS50267">
    <property type="entry name" value="NA_NEUROTRAN_SYMP_3"/>
    <property type="match status" value="1"/>
</dbReference>
<evidence type="ECO:0000256" key="4">
    <source>
        <dbReference type="ARBA" id="ARBA00022692"/>
    </source>
</evidence>
<keyword evidence="8" id="KW-0479">Metal-binding</keyword>
<keyword evidence="5" id="KW-0769">Symport</keyword>
<feature type="transmembrane region" description="Helical" evidence="9">
    <location>
        <begin position="96"/>
        <end position="118"/>
    </location>
</feature>
<evidence type="ECO:0000256" key="6">
    <source>
        <dbReference type="ARBA" id="ARBA00022989"/>
    </source>
</evidence>
<evidence type="ECO:0000256" key="7">
    <source>
        <dbReference type="ARBA" id="ARBA00023136"/>
    </source>
</evidence>
<dbReference type="GO" id="GO:0006865">
    <property type="term" value="P:amino acid transport"/>
    <property type="evidence" value="ECO:0007669"/>
    <property type="project" value="TreeGrafter"/>
</dbReference>
<dbReference type="PANTHER" id="PTHR11616:SF265">
    <property type="entry name" value="TRANSPORTER"/>
    <property type="match status" value="1"/>
</dbReference>
<feature type="binding site" evidence="8">
    <location>
        <position position="38"/>
    </location>
    <ligand>
        <name>Na(+)</name>
        <dbReference type="ChEBI" id="CHEBI:29101"/>
        <label>1</label>
    </ligand>
</feature>
<keyword evidence="6 9" id="KW-1133">Transmembrane helix</keyword>
<evidence type="ECO:0000256" key="2">
    <source>
        <dbReference type="ARBA" id="ARBA00006459"/>
    </source>
</evidence>
<keyword evidence="7 9" id="KW-0472">Membrane</keyword>
<dbReference type="GO" id="GO:0015293">
    <property type="term" value="F:symporter activity"/>
    <property type="evidence" value="ECO:0007669"/>
    <property type="project" value="UniProtKB-KW"/>
</dbReference>
<evidence type="ECO:0000256" key="9">
    <source>
        <dbReference type="SAM" id="Phobius"/>
    </source>
</evidence>
<organism evidence="10">
    <name type="scientific">Darwinula stevensoni</name>
    <dbReference type="NCBI Taxonomy" id="69355"/>
    <lineage>
        <taxon>Eukaryota</taxon>
        <taxon>Metazoa</taxon>
        <taxon>Ecdysozoa</taxon>
        <taxon>Arthropoda</taxon>
        <taxon>Crustacea</taxon>
        <taxon>Oligostraca</taxon>
        <taxon>Ostracoda</taxon>
        <taxon>Podocopa</taxon>
        <taxon>Podocopida</taxon>
        <taxon>Darwinulocopina</taxon>
        <taxon>Darwinuloidea</taxon>
        <taxon>Darwinulidae</taxon>
        <taxon>Darwinula</taxon>
    </lineage>
</organism>
<dbReference type="Pfam" id="PF00209">
    <property type="entry name" value="SNF"/>
    <property type="match status" value="1"/>
</dbReference>
<dbReference type="SUPFAM" id="SSF161070">
    <property type="entry name" value="SNF-like"/>
    <property type="match status" value="1"/>
</dbReference>
<comment type="subcellular location">
    <subcellularLocation>
        <location evidence="1">Membrane</location>
        <topology evidence="1">Multi-pass membrane protein</topology>
    </subcellularLocation>
</comment>
<proteinExistence type="inferred from homology"/>
<dbReference type="InterPro" id="IPR000175">
    <property type="entry name" value="Na/ntran_symport"/>
</dbReference>
<feature type="transmembrane region" description="Helical" evidence="9">
    <location>
        <begin position="65"/>
        <end position="90"/>
    </location>
</feature>
<dbReference type="PRINTS" id="PR00176">
    <property type="entry name" value="NANEUSMPORT"/>
</dbReference>
<dbReference type="OrthoDB" id="6581954at2759"/>
<gene>
    <name evidence="10" type="ORF">DSTB1V02_LOCUS14383</name>
</gene>
<sequence>MIGPGLAFVAYPAALMEMPVAPLWSAIFFLMFIFVGLDSQFCTLEGFITALMDEWPRYLRSHKELFILAVSLFSFVIGLSLVSRCGMYVLYLMDNYAAAGMCLLFITGSECISIAWGYGASRFYANLKEMIGYPPLRYMKYCWLVFCPAVCFVSDRIDVSWNKATEELKRAEEKFPLFFHEGLKNSNLYGKATVLSYFARIVVLYS</sequence>
<accession>A0A7R9FTH7</accession>
<feature type="binding site" evidence="8">
    <location>
        <position position="39"/>
    </location>
    <ligand>
        <name>Na(+)</name>
        <dbReference type="ChEBI" id="CHEBI:29101"/>
        <label>1</label>
    </ligand>
</feature>
<dbReference type="Proteomes" id="UP000677054">
    <property type="component" value="Unassembled WGS sequence"/>
</dbReference>
<name>A0A7R9FTH7_9CRUS</name>
<dbReference type="GO" id="GO:0035725">
    <property type="term" value="P:sodium ion transmembrane transport"/>
    <property type="evidence" value="ECO:0007669"/>
    <property type="project" value="TreeGrafter"/>
</dbReference>
<evidence type="ECO:0000313" key="10">
    <source>
        <dbReference type="EMBL" id="CAD7254637.1"/>
    </source>
</evidence>
<evidence type="ECO:0000256" key="5">
    <source>
        <dbReference type="ARBA" id="ARBA00022847"/>
    </source>
</evidence>
<evidence type="ECO:0000313" key="11">
    <source>
        <dbReference type="Proteomes" id="UP000677054"/>
    </source>
</evidence>
<keyword evidence="11" id="KW-1185">Reference proteome</keyword>
<dbReference type="AlphaFoldDB" id="A0A7R9FTH7"/>
<evidence type="ECO:0000256" key="8">
    <source>
        <dbReference type="PIRSR" id="PIRSR600175-1"/>
    </source>
</evidence>
<comment type="similarity">
    <text evidence="2">Belongs to the sodium:neurotransmitter symporter (SNF) (TC 2.A.22) family.</text>
</comment>
<keyword evidence="8" id="KW-0915">Sodium</keyword>
<dbReference type="EMBL" id="LR910710">
    <property type="protein sequence ID" value="CAD7254637.1"/>
    <property type="molecule type" value="Genomic_DNA"/>
</dbReference>
<evidence type="ECO:0000256" key="3">
    <source>
        <dbReference type="ARBA" id="ARBA00022448"/>
    </source>
</evidence>
<dbReference type="EMBL" id="CAJPEV010011192">
    <property type="protein sequence ID" value="CAG0906186.1"/>
    <property type="molecule type" value="Genomic_DNA"/>
</dbReference>